<keyword evidence="4" id="KW-1185">Reference proteome</keyword>
<evidence type="ECO:0000313" key="3">
    <source>
        <dbReference type="EMBL" id="QDL07790.1"/>
    </source>
</evidence>
<feature type="signal peptide" evidence="2">
    <location>
        <begin position="1"/>
        <end position="34"/>
    </location>
</feature>
<dbReference type="Proteomes" id="UP000503129">
    <property type="component" value="Chromosome"/>
</dbReference>
<feature type="region of interest" description="Disordered" evidence="1">
    <location>
        <begin position="37"/>
        <end position="58"/>
    </location>
</feature>
<protein>
    <submittedName>
        <fullName evidence="3">Uncharacterized protein</fullName>
    </submittedName>
</protein>
<sequence>MNQQYQKLSRSTKFLGAICGGLLIGLPAIPQAMAQQSVLQQPPQQTNSKTNPCPSIFYQEPHNSRVLVPQGCPPNALTRQLEQQGRLTPGSVSNQPTPSQEQMRQGVGGETPYNNRSDNSSESYSSQTQSTTTSTGQDTNSSSSEIRTYSSNGSTGNYSVRTSSQSGNNPSNQQRQNSVVVPSVSQQGQSPIALVTPTNGKVSVRLKNNTNARISYQAIGYTGQRTLSGRQEVVLQNLPLPVSISTIRQDNGFVKVTPISTKPGMIELSLSEQRNANDTQGVVRIREDGKVFLN</sequence>
<dbReference type="KEGG" id="bsen:DP114_07660"/>
<evidence type="ECO:0000256" key="2">
    <source>
        <dbReference type="SAM" id="SignalP"/>
    </source>
</evidence>
<gene>
    <name evidence="3" type="ORF">DP114_07660</name>
</gene>
<evidence type="ECO:0000313" key="4">
    <source>
        <dbReference type="Proteomes" id="UP000503129"/>
    </source>
</evidence>
<accession>A0A856MBT7</accession>
<feature type="compositionally biased region" description="Low complexity" evidence="1">
    <location>
        <begin position="117"/>
        <end position="145"/>
    </location>
</feature>
<dbReference type="AlphaFoldDB" id="A0A856MBT7"/>
<feature type="compositionally biased region" description="Polar residues" evidence="1">
    <location>
        <begin position="146"/>
        <end position="162"/>
    </location>
</feature>
<feature type="compositionally biased region" description="Polar residues" evidence="1">
    <location>
        <begin position="86"/>
        <end position="103"/>
    </location>
</feature>
<evidence type="ECO:0000256" key="1">
    <source>
        <dbReference type="SAM" id="MobiDB-lite"/>
    </source>
</evidence>
<dbReference type="EMBL" id="CP030118">
    <property type="protein sequence ID" value="QDL07790.1"/>
    <property type="molecule type" value="Genomic_DNA"/>
</dbReference>
<proteinExistence type="predicted"/>
<organism evidence="3 4">
    <name type="scientific">Brasilonema sennae CENA114</name>
    <dbReference type="NCBI Taxonomy" id="415709"/>
    <lineage>
        <taxon>Bacteria</taxon>
        <taxon>Bacillati</taxon>
        <taxon>Cyanobacteriota</taxon>
        <taxon>Cyanophyceae</taxon>
        <taxon>Nostocales</taxon>
        <taxon>Scytonemataceae</taxon>
        <taxon>Brasilonema</taxon>
        <taxon>Bromeliae group (in: Brasilonema)</taxon>
    </lineage>
</organism>
<name>A0A856MBT7_9CYAN</name>
<keyword evidence="2" id="KW-0732">Signal</keyword>
<reference evidence="3 4" key="1">
    <citation type="submission" date="2018-06" db="EMBL/GenBank/DDBJ databases">
        <title>Comparative genomics of Brasilonema spp. strains.</title>
        <authorList>
            <person name="Alvarenga D.O."/>
            <person name="Fiore M.F."/>
            <person name="Varani A.M."/>
        </authorList>
    </citation>
    <scope>NUCLEOTIDE SEQUENCE [LARGE SCALE GENOMIC DNA]</scope>
    <source>
        <strain evidence="3 4">CENA114</strain>
    </source>
</reference>
<dbReference type="RefSeq" id="WP_171975809.1">
    <property type="nucleotide sequence ID" value="NZ_CAWOXK010000001.1"/>
</dbReference>
<feature type="chain" id="PRO_5032500336" evidence="2">
    <location>
        <begin position="35"/>
        <end position="294"/>
    </location>
</feature>
<feature type="compositionally biased region" description="Low complexity" evidence="1">
    <location>
        <begin position="163"/>
        <end position="191"/>
    </location>
</feature>
<feature type="region of interest" description="Disordered" evidence="1">
    <location>
        <begin position="86"/>
        <end position="192"/>
    </location>
</feature>